<proteinExistence type="predicted"/>
<organism evidence="3 4">
    <name type="scientific">Aquimarina mytili</name>
    <dbReference type="NCBI Taxonomy" id="874423"/>
    <lineage>
        <taxon>Bacteria</taxon>
        <taxon>Pseudomonadati</taxon>
        <taxon>Bacteroidota</taxon>
        <taxon>Flavobacteriia</taxon>
        <taxon>Flavobacteriales</taxon>
        <taxon>Flavobacteriaceae</taxon>
        <taxon>Aquimarina</taxon>
    </lineage>
</organism>
<feature type="domain" description="YdbS-like PH" evidence="2">
    <location>
        <begin position="77"/>
        <end position="149"/>
    </location>
</feature>
<dbReference type="RefSeq" id="WP_201924644.1">
    <property type="nucleotide sequence ID" value="NZ_BAABAX010000013.1"/>
</dbReference>
<reference evidence="3" key="1">
    <citation type="submission" date="2021-01" db="EMBL/GenBank/DDBJ databases">
        <authorList>
            <person name="Zhong Y.L."/>
        </authorList>
    </citation>
    <scope>NUCLEOTIDE SEQUENCE</scope>
    <source>
        <strain evidence="3">KCTC 23302</strain>
    </source>
</reference>
<keyword evidence="4" id="KW-1185">Reference proteome</keyword>
<feature type="transmembrane region" description="Helical" evidence="1">
    <location>
        <begin position="58"/>
        <end position="76"/>
    </location>
</feature>
<dbReference type="EMBL" id="JAERQJ010000017">
    <property type="protein sequence ID" value="MBL0686089.1"/>
    <property type="molecule type" value="Genomic_DNA"/>
</dbReference>
<keyword evidence="1" id="KW-0812">Transmembrane</keyword>
<dbReference type="InterPro" id="IPR005182">
    <property type="entry name" value="YdbS-like_PH"/>
</dbReference>
<keyword evidence="1" id="KW-0472">Membrane</keyword>
<protein>
    <submittedName>
        <fullName evidence="3">PH domain-containing protein</fullName>
    </submittedName>
</protein>
<dbReference type="PANTHER" id="PTHR37938">
    <property type="entry name" value="BLL0215 PROTEIN"/>
    <property type="match status" value="1"/>
</dbReference>
<feature type="transmembrane region" description="Helical" evidence="1">
    <location>
        <begin position="36"/>
        <end position="52"/>
    </location>
</feature>
<keyword evidence="1" id="KW-1133">Transmembrane helix</keyword>
<dbReference type="Proteomes" id="UP000651057">
    <property type="component" value="Unassembled WGS sequence"/>
</dbReference>
<evidence type="ECO:0000313" key="3">
    <source>
        <dbReference type="EMBL" id="MBL0686089.1"/>
    </source>
</evidence>
<gene>
    <name evidence="3" type="ORF">JJQ60_21355</name>
</gene>
<sequence>MDDAILFQNYSRDGETSTEIVLWTGKSTQWINFKHFFLSTLVFVGITVAYLYNGNDYILYAYIVPFFTAFWAWLYVQTTQYVLTNHRIVKKHGILNRYTFDVELYRVKDVLLIEPLFLRILGFGSIRLVTSQKTTENFTIPGIRKAKALREQIRKLVEERRINRGVREFDTN</sequence>
<evidence type="ECO:0000256" key="1">
    <source>
        <dbReference type="SAM" id="Phobius"/>
    </source>
</evidence>
<dbReference type="AlphaFoldDB" id="A0A937A8C6"/>
<dbReference type="PANTHER" id="PTHR37938:SF1">
    <property type="entry name" value="BLL0215 PROTEIN"/>
    <property type="match status" value="1"/>
</dbReference>
<comment type="caution">
    <text evidence="3">The sequence shown here is derived from an EMBL/GenBank/DDBJ whole genome shotgun (WGS) entry which is preliminary data.</text>
</comment>
<evidence type="ECO:0000259" key="2">
    <source>
        <dbReference type="Pfam" id="PF03703"/>
    </source>
</evidence>
<name>A0A937A8C6_9FLAO</name>
<evidence type="ECO:0000313" key="4">
    <source>
        <dbReference type="Proteomes" id="UP000651057"/>
    </source>
</evidence>
<dbReference type="Pfam" id="PF03703">
    <property type="entry name" value="bPH_2"/>
    <property type="match status" value="1"/>
</dbReference>
<accession>A0A937A8C6</accession>